<name>A0A5B8L0L9_9HYPH</name>
<organism evidence="2 3">
    <name type="scientific">Nitratireductor mangrovi</name>
    <dbReference type="NCBI Taxonomy" id="2599600"/>
    <lineage>
        <taxon>Bacteria</taxon>
        <taxon>Pseudomonadati</taxon>
        <taxon>Pseudomonadota</taxon>
        <taxon>Alphaproteobacteria</taxon>
        <taxon>Hyphomicrobiales</taxon>
        <taxon>Phyllobacteriaceae</taxon>
        <taxon>Nitratireductor</taxon>
    </lineage>
</organism>
<keyword evidence="3" id="KW-1185">Reference proteome</keyword>
<accession>A0A5B8L0L9</accession>
<dbReference type="EMBL" id="CP042301">
    <property type="protein sequence ID" value="QDZ01118.1"/>
    <property type="molecule type" value="Genomic_DNA"/>
</dbReference>
<sequence>MKLAVELTFNGLAATLKRIAHDLANEREEDRRLSRSGRRPRSVTAAGRPREQIGGRDGRDRA</sequence>
<dbReference type="RefSeq" id="WP_146299763.1">
    <property type="nucleotide sequence ID" value="NZ_CP042301.2"/>
</dbReference>
<dbReference type="KEGG" id="niy:FQ775_12430"/>
<feature type="region of interest" description="Disordered" evidence="1">
    <location>
        <begin position="24"/>
        <end position="62"/>
    </location>
</feature>
<dbReference type="Proteomes" id="UP000321389">
    <property type="component" value="Chromosome"/>
</dbReference>
<evidence type="ECO:0000313" key="3">
    <source>
        <dbReference type="Proteomes" id="UP000321389"/>
    </source>
</evidence>
<evidence type="ECO:0000256" key="1">
    <source>
        <dbReference type="SAM" id="MobiDB-lite"/>
    </source>
</evidence>
<proteinExistence type="predicted"/>
<evidence type="ECO:0000313" key="2">
    <source>
        <dbReference type="EMBL" id="QDZ01118.1"/>
    </source>
</evidence>
<protein>
    <submittedName>
        <fullName evidence="2">Uncharacterized protein</fullName>
    </submittedName>
</protein>
<dbReference type="AlphaFoldDB" id="A0A5B8L0L9"/>
<reference evidence="2" key="1">
    <citation type="submission" date="2020-04" db="EMBL/GenBank/DDBJ databases">
        <title>Nitratireductor sp. nov. isolated from mangrove soil.</title>
        <authorList>
            <person name="Ye Y."/>
        </authorList>
    </citation>
    <scope>NUCLEOTIDE SEQUENCE</scope>
    <source>
        <strain evidence="2">SY7</strain>
    </source>
</reference>
<gene>
    <name evidence="2" type="ORF">FQ775_12430</name>
</gene>
<feature type="compositionally biased region" description="Basic and acidic residues" evidence="1">
    <location>
        <begin position="24"/>
        <end position="33"/>
    </location>
</feature>
<feature type="compositionally biased region" description="Basic and acidic residues" evidence="1">
    <location>
        <begin position="48"/>
        <end position="62"/>
    </location>
</feature>